<feature type="region of interest" description="Disordered" evidence="1">
    <location>
        <begin position="80"/>
        <end position="112"/>
    </location>
</feature>
<protein>
    <submittedName>
        <fullName evidence="2">Uncharacterized protein</fullName>
    </submittedName>
</protein>
<name>A0A6C0L9K1_9ZZZZ</name>
<dbReference type="EMBL" id="MN740460">
    <property type="protein sequence ID" value="QHU27659.1"/>
    <property type="molecule type" value="Genomic_DNA"/>
</dbReference>
<proteinExistence type="predicted"/>
<evidence type="ECO:0000313" key="2">
    <source>
        <dbReference type="EMBL" id="QHU27659.1"/>
    </source>
</evidence>
<dbReference type="AlphaFoldDB" id="A0A6C0L9K1"/>
<organism evidence="2">
    <name type="scientific">viral metagenome</name>
    <dbReference type="NCBI Taxonomy" id="1070528"/>
    <lineage>
        <taxon>unclassified sequences</taxon>
        <taxon>metagenomes</taxon>
        <taxon>organismal metagenomes</taxon>
    </lineage>
</organism>
<evidence type="ECO:0000256" key="1">
    <source>
        <dbReference type="SAM" id="MobiDB-lite"/>
    </source>
</evidence>
<feature type="compositionally biased region" description="Low complexity" evidence="1">
    <location>
        <begin position="94"/>
        <end position="108"/>
    </location>
</feature>
<sequence>MTSISYVRETRIMRDKANILNEKQCKTLQKDYRDYINGKISQIKHPKTRAPIKEAAKVKYLYNKCAEKYEIGSSITQSSMSKLTKMMSKKPKTTKSASPASSRSPSSPKSKDFLSYENDINIEGNADIRDILDMPIETFKNNRLLVKKLFQIPISEKKGLEILRKHLNDPNNHADYVISYREYVREITKYLPIYDPFMKKRDLKLYILDYFNPNAQFSRDRMIFFIEYCQKVYTSAIFQDTRNMNLGHFIYDDNYRAVSTAAGFFARLSQSKYAYYALYFINKILLNNINGDPELIRNFILTKKLLKNLIDKDFVIEDTDVSLSFSTSSSSSKSDDMTKKDSSMNNIYRELGRREFVKYIMNNGENPRTINDADPYLGVKWERMSINKLRMVVKIPIETNGRVFTYAFYARSLYKDWKNAMRTRKPFINPFTRTPFSAEDEAKILNVLEQKYPYITMPAREPVNRFDLYFQDPETIRVNGTYFWQINIWYNYGTRETPEYIKIIAVNVISFLDLYNDDRQVEYSPAFLFENIEKLRKENKIIGKKMPFKLHPAFAKYFNTYITTEAQYKDFFTLLNR</sequence>
<accession>A0A6C0L9K1</accession>
<reference evidence="2" key="1">
    <citation type="journal article" date="2020" name="Nature">
        <title>Giant virus diversity and host interactions through global metagenomics.</title>
        <authorList>
            <person name="Schulz F."/>
            <person name="Roux S."/>
            <person name="Paez-Espino D."/>
            <person name="Jungbluth S."/>
            <person name="Walsh D.A."/>
            <person name="Denef V.J."/>
            <person name="McMahon K.D."/>
            <person name="Konstantinidis K.T."/>
            <person name="Eloe-Fadrosh E.A."/>
            <person name="Kyrpides N.C."/>
            <person name="Woyke T."/>
        </authorList>
    </citation>
    <scope>NUCLEOTIDE SEQUENCE</scope>
    <source>
        <strain evidence="2">GVMAG-M-3300027769-26</strain>
    </source>
</reference>